<feature type="region of interest" description="Disordered" evidence="1">
    <location>
        <begin position="1"/>
        <end position="94"/>
    </location>
</feature>
<dbReference type="Proteomes" id="UP001168990">
    <property type="component" value="Unassembled WGS sequence"/>
</dbReference>
<evidence type="ECO:0000313" key="3">
    <source>
        <dbReference type="Proteomes" id="UP001168990"/>
    </source>
</evidence>
<reference evidence="2" key="2">
    <citation type="submission" date="2023-03" db="EMBL/GenBank/DDBJ databases">
        <authorList>
            <person name="Inwood S.N."/>
            <person name="Skelly J.G."/>
            <person name="Guhlin J."/>
            <person name="Harrop T.W.R."/>
            <person name="Goldson S.G."/>
            <person name="Dearden P.K."/>
        </authorList>
    </citation>
    <scope>NUCLEOTIDE SEQUENCE</scope>
    <source>
        <strain evidence="2">Irish</strain>
        <tissue evidence="2">Whole body</tissue>
    </source>
</reference>
<gene>
    <name evidence="2" type="ORF">PV328_004140</name>
</gene>
<keyword evidence="3" id="KW-1185">Reference proteome</keyword>
<evidence type="ECO:0000313" key="2">
    <source>
        <dbReference type="EMBL" id="KAK0165638.1"/>
    </source>
</evidence>
<accession>A0AA39KL88</accession>
<comment type="caution">
    <text evidence="2">The sequence shown here is derived from an EMBL/GenBank/DDBJ whole genome shotgun (WGS) entry which is preliminary data.</text>
</comment>
<sequence length="129" mass="14297">MAVWRKRPCMDNDTKQTNKTIVPGPLLDQEEKAIEPGAGKPRVRYSSAARRRFKEEQRKLGAEQAQGTSAPELTDGGGESAQKRRETTARPFVPEISSFECKRILFPSITDIDASTGRTENPRPVPKSG</sequence>
<protein>
    <submittedName>
        <fullName evidence="2">Uncharacterized protein</fullName>
    </submittedName>
</protein>
<reference evidence="2" key="1">
    <citation type="journal article" date="2023" name="bioRxiv">
        <title>Scaffold-level genome assemblies of two parasitoid biocontrol wasps reveal the parthenogenesis mechanism and an associated novel virus.</title>
        <authorList>
            <person name="Inwood S."/>
            <person name="Skelly J."/>
            <person name="Guhlin J."/>
            <person name="Harrop T."/>
            <person name="Goldson S."/>
            <person name="Dearden P."/>
        </authorList>
    </citation>
    <scope>NUCLEOTIDE SEQUENCE</scope>
    <source>
        <strain evidence="2">Irish</strain>
        <tissue evidence="2">Whole body</tissue>
    </source>
</reference>
<name>A0AA39KL88_9HYME</name>
<organism evidence="2 3">
    <name type="scientific">Microctonus aethiopoides</name>
    <dbReference type="NCBI Taxonomy" id="144406"/>
    <lineage>
        <taxon>Eukaryota</taxon>
        <taxon>Metazoa</taxon>
        <taxon>Ecdysozoa</taxon>
        <taxon>Arthropoda</taxon>
        <taxon>Hexapoda</taxon>
        <taxon>Insecta</taxon>
        <taxon>Pterygota</taxon>
        <taxon>Neoptera</taxon>
        <taxon>Endopterygota</taxon>
        <taxon>Hymenoptera</taxon>
        <taxon>Apocrita</taxon>
        <taxon>Ichneumonoidea</taxon>
        <taxon>Braconidae</taxon>
        <taxon>Euphorinae</taxon>
        <taxon>Microctonus</taxon>
    </lineage>
</organism>
<evidence type="ECO:0000256" key="1">
    <source>
        <dbReference type="SAM" id="MobiDB-lite"/>
    </source>
</evidence>
<proteinExistence type="predicted"/>
<dbReference type="AlphaFoldDB" id="A0AA39KL88"/>
<dbReference type="EMBL" id="JAQQBS010001422">
    <property type="protein sequence ID" value="KAK0165638.1"/>
    <property type="molecule type" value="Genomic_DNA"/>
</dbReference>
<feature type="region of interest" description="Disordered" evidence="1">
    <location>
        <begin position="110"/>
        <end position="129"/>
    </location>
</feature>